<dbReference type="SUPFAM" id="SSF51445">
    <property type="entry name" value="(Trans)glycosidases"/>
    <property type="match status" value="1"/>
</dbReference>
<keyword evidence="1" id="KW-0472">Membrane</keyword>
<evidence type="ECO:0000256" key="1">
    <source>
        <dbReference type="SAM" id="Phobius"/>
    </source>
</evidence>
<keyword evidence="1" id="KW-0812">Transmembrane</keyword>
<dbReference type="AlphaFoldDB" id="A0A914CKR4"/>
<accession>A0A914CKR4</accession>
<sequence>MGFLVKEQLMKARSEDDLDASSLKIHHWRMKKEEAAAQILMTKLFWRRWKKTKASLPGCWQSSLMLTIPPLSNMKRILLLLLLVSNLANLAYAVMGIGIGSGNITSDQFTCLKNSKNQYLVVQVYDPSGQVDEDGINNLIATSTIDGNTFDNYYAYITPCLANCKNGLTSAADQVNAALKAVNEISLSTAFVLINVDKSQSWSSDQQENQQFLMKAINTAYNDWLLLENGGVGVMTNYNSWSSIVGPNFNVSSQAQYLFWVNWNGIQDLTTGFNPFGGWNQPYAHQYAGAITSNNCVPGINVSYDYLADTGFEAIKKNQTRRSAKNRTISKT</sequence>
<protein>
    <submittedName>
        <fullName evidence="3">Lysozyme</fullName>
    </submittedName>
</protein>
<dbReference type="InterPro" id="IPR051595">
    <property type="entry name" value="GH25_Enzymes"/>
</dbReference>
<organism evidence="2 3">
    <name type="scientific">Acrobeloides nanus</name>
    <dbReference type="NCBI Taxonomy" id="290746"/>
    <lineage>
        <taxon>Eukaryota</taxon>
        <taxon>Metazoa</taxon>
        <taxon>Ecdysozoa</taxon>
        <taxon>Nematoda</taxon>
        <taxon>Chromadorea</taxon>
        <taxon>Rhabditida</taxon>
        <taxon>Tylenchina</taxon>
        <taxon>Cephalobomorpha</taxon>
        <taxon>Cephaloboidea</taxon>
        <taxon>Cephalobidae</taxon>
        <taxon>Acrobeloides</taxon>
    </lineage>
</organism>
<dbReference type="PANTHER" id="PTHR23208:SF36">
    <property type="entry name" value="LYSOZYME-RELATED"/>
    <property type="match status" value="1"/>
</dbReference>
<feature type="transmembrane region" description="Helical" evidence="1">
    <location>
        <begin position="77"/>
        <end position="99"/>
    </location>
</feature>
<name>A0A914CKR4_9BILA</name>
<keyword evidence="2" id="KW-1185">Reference proteome</keyword>
<dbReference type="WBParaSite" id="ACRNAN_scaffold11384.g10468.t1">
    <property type="protein sequence ID" value="ACRNAN_scaffold11384.g10468.t1"/>
    <property type="gene ID" value="ACRNAN_scaffold11384.g10468"/>
</dbReference>
<dbReference type="GO" id="GO:0007165">
    <property type="term" value="P:signal transduction"/>
    <property type="evidence" value="ECO:0007669"/>
    <property type="project" value="TreeGrafter"/>
</dbReference>
<evidence type="ECO:0000313" key="2">
    <source>
        <dbReference type="Proteomes" id="UP000887540"/>
    </source>
</evidence>
<proteinExistence type="predicted"/>
<evidence type="ECO:0000313" key="3">
    <source>
        <dbReference type="WBParaSite" id="ACRNAN_scaffold11384.g10468.t1"/>
    </source>
</evidence>
<dbReference type="InterPro" id="IPR017853">
    <property type="entry name" value="GH"/>
</dbReference>
<dbReference type="PANTHER" id="PTHR23208">
    <property type="entry name" value="LYSOZYME PROTEIN"/>
    <property type="match status" value="1"/>
</dbReference>
<keyword evidence="1" id="KW-1133">Transmembrane helix</keyword>
<reference evidence="3" key="1">
    <citation type="submission" date="2022-11" db="UniProtKB">
        <authorList>
            <consortium name="WormBaseParasite"/>
        </authorList>
    </citation>
    <scope>IDENTIFICATION</scope>
</reference>
<dbReference type="Proteomes" id="UP000887540">
    <property type="component" value="Unplaced"/>
</dbReference>